<dbReference type="InterPro" id="IPR006913">
    <property type="entry name" value="CENP-V/GFA"/>
</dbReference>
<keyword evidence="2" id="KW-0479">Metal-binding</keyword>
<evidence type="ECO:0000256" key="3">
    <source>
        <dbReference type="ARBA" id="ARBA00022833"/>
    </source>
</evidence>
<dbReference type="HOGENOM" id="CLU_055491_3_3_1"/>
<reference evidence="6 7" key="1">
    <citation type="journal article" date="2012" name="PLoS Pathog.">
        <title>Diverse lifestyles and strategies of plant pathogenesis encoded in the genomes of eighteen Dothideomycetes fungi.</title>
        <authorList>
            <person name="Ohm R.A."/>
            <person name="Feau N."/>
            <person name="Henrissat B."/>
            <person name="Schoch C.L."/>
            <person name="Horwitz B.A."/>
            <person name="Barry K.W."/>
            <person name="Condon B.J."/>
            <person name="Copeland A.C."/>
            <person name="Dhillon B."/>
            <person name="Glaser F."/>
            <person name="Hesse C.N."/>
            <person name="Kosti I."/>
            <person name="LaButti K."/>
            <person name="Lindquist E.A."/>
            <person name="Lucas S."/>
            <person name="Salamov A.A."/>
            <person name="Bradshaw R.E."/>
            <person name="Ciuffetti L."/>
            <person name="Hamelin R.C."/>
            <person name="Kema G.H.J."/>
            <person name="Lawrence C."/>
            <person name="Scott J.A."/>
            <person name="Spatafora J.W."/>
            <person name="Turgeon B.G."/>
            <person name="de Wit P.J.G.M."/>
            <person name="Zhong S."/>
            <person name="Goodwin S.B."/>
            <person name="Grigoriev I.V."/>
        </authorList>
    </citation>
    <scope>NUCLEOTIDE SEQUENCE [LARGE SCALE GENOMIC DNA]</scope>
    <source>
        <strain evidence="7">28A</strain>
    </source>
</reference>
<evidence type="ECO:0000256" key="1">
    <source>
        <dbReference type="ARBA" id="ARBA00005495"/>
    </source>
</evidence>
<sequence>MVEGRCNCGQIKVSIPAIPDQSAICFCSNCRRAGSCAGSILFPVDKPDVTIHDAGGNLKTYKDTDTKSGNTVTRKFCGICGCPVASFLGEEFPKVFVKAGLFEEFPVPGYKSFEHEKPGWLSIAES</sequence>
<keyword evidence="3" id="KW-0862">Zinc</keyword>
<dbReference type="AlphaFoldDB" id="R0KCZ8"/>
<dbReference type="Pfam" id="PF04828">
    <property type="entry name" value="GFA"/>
    <property type="match status" value="1"/>
</dbReference>
<dbReference type="OrthoDB" id="2212170at2759"/>
<keyword evidence="7" id="KW-1185">Reference proteome</keyword>
<dbReference type="PROSITE" id="PS51891">
    <property type="entry name" value="CENP_V_GFA"/>
    <property type="match status" value="1"/>
</dbReference>
<comment type="similarity">
    <text evidence="1">Belongs to the Gfa family.</text>
</comment>
<gene>
    <name evidence="6" type="ORF">SETTUDRAFT_163239</name>
</gene>
<proteinExistence type="inferred from homology"/>
<evidence type="ECO:0000256" key="2">
    <source>
        <dbReference type="ARBA" id="ARBA00022723"/>
    </source>
</evidence>
<protein>
    <recommendedName>
        <fullName evidence="5">CENP-V/GFA domain-containing protein</fullName>
    </recommendedName>
</protein>
<dbReference type="SUPFAM" id="SSF51316">
    <property type="entry name" value="Mss4-like"/>
    <property type="match status" value="1"/>
</dbReference>
<dbReference type="RefSeq" id="XP_008025697.1">
    <property type="nucleotide sequence ID" value="XM_008027506.1"/>
</dbReference>
<dbReference type="Gene3D" id="3.90.1590.10">
    <property type="entry name" value="glutathione-dependent formaldehyde- activating enzyme (gfa)"/>
    <property type="match status" value="1"/>
</dbReference>
<evidence type="ECO:0000256" key="4">
    <source>
        <dbReference type="ARBA" id="ARBA00023239"/>
    </source>
</evidence>
<reference evidence="6 7" key="2">
    <citation type="journal article" date="2013" name="PLoS Genet.">
        <title>Comparative genome structure, secondary metabolite, and effector coding capacity across Cochliobolus pathogens.</title>
        <authorList>
            <person name="Condon B.J."/>
            <person name="Leng Y."/>
            <person name="Wu D."/>
            <person name="Bushley K.E."/>
            <person name="Ohm R.A."/>
            <person name="Otillar R."/>
            <person name="Martin J."/>
            <person name="Schackwitz W."/>
            <person name="Grimwood J."/>
            <person name="MohdZainudin N."/>
            <person name="Xue C."/>
            <person name="Wang R."/>
            <person name="Manning V.A."/>
            <person name="Dhillon B."/>
            <person name="Tu Z.J."/>
            <person name="Steffenson B.J."/>
            <person name="Salamov A."/>
            <person name="Sun H."/>
            <person name="Lowry S."/>
            <person name="LaButti K."/>
            <person name="Han J."/>
            <person name="Copeland A."/>
            <person name="Lindquist E."/>
            <person name="Barry K."/>
            <person name="Schmutz J."/>
            <person name="Baker S.E."/>
            <person name="Ciuffetti L.M."/>
            <person name="Grigoriev I.V."/>
            <person name="Zhong S."/>
            <person name="Turgeon B.G."/>
        </authorList>
    </citation>
    <scope>NUCLEOTIDE SEQUENCE [LARGE SCALE GENOMIC DNA]</scope>
    <source>
        <strain evidence="7">28A</strain>
    </source>
</reference>
<dbReference type="STRING" id="671987.R0KCZ8"/>
<dbReference type="GO" id="GO:0016846">
    <property type="term" value="F:carbon-sulfur lyase activity"/>
    <property type="evidence" value="ECO:0007669"/>
    <property type="project" value="InterPro"/>
</dbReference>
<evidence type="ECO:0000313" key="6">
    <source>
        <dbReference type="EMBL" id="EOA87244.1"/>
    </source>
</evidence>
<dbReference type="eggNOG" id="ENOG502SA0M">
    <property type="taxonomic scope" value="Eukaryota"/>
</dbReference>
<evidence type="ECO:0000313" key="7">
    <source>
        <dbReference type="Proteomes" id="UP000016935"/>
    </source>
</evidence>
<keyword evidence="4" id="KW-0456">Lyase</keyword>
<organism evidence="6 7">
    <name type="scientific">Exserohilum turcicum (strain 28A)</name>
    <name type="common">Northern leaf blight fungus</name>
    <name type="synonym">Setosphaeria turcica</name>
    <dbReference type="NCBI Taxonomy" id="671987"/>
    <lineage>
        <taxon>Eukaryota</taxon>
        <taxon>Fungi</taxon>
        <taxon>Dikarya</taxon>
        <taxon>Ascomycota</taxon>
        <taxon>Pezizomycotina</taxon>
        <taxon>Dothideomycetes</taxon>
        <taxon>Pleosporomycetidae</taxon>
        <taxon>Pleosporales</taxon>
        <taxon>Pleosporineae</taxon>
        <taxon>Pleosporaceae</taxon>
        <taxon>Exserohilum</taxon>
    </lineage>
</organism>
<accession>R0KCZ8</accession>
<dbReference type="Proteomes" id="UP000016935">
    <property type="component" value="Unassembled WGS sequence"/>
</dbReference>
<dbReference type="InterPro" id="IPR011057">
    <property type="entry name" value="Mss4-like_sf"/>
</dbReference>
<dbReference type="GeneID" id="19398702"/>
<dbReference type="EMBL" id="KB908592">
    <property type="protein sequence ID" value="EOA87244.1"/>
    <property type="molecule type" value="Genomic_DNA"/>
</dbReference>
<dbReference type="PANTHER" id="PTHR33337:SF43">
    <property type="entry name" value="CENP-V_GFA DOMAIN-CONTAINING PROTEIN"/>
    <property type="match status" value="1"/>
</dbReference>
<feature type="domain" description="CENP-V/GFA" evidence="5">
    <location>
        <begin position="2"/>
        <end position="114"/>
    </location>
</feature>
<dbReference type="PANTHER" id="PTHR33337">
    <property type="entry name" value="GFA DOMAIN-CONTAINING PROTEIN"/>
    <property type="match status" value="1"/>
</dbReference>
<dbReference type="GO" id="GO:0046872">
    <property type="term" value="F:metal ion binding"/>
    <property type="evidence" value="ECO:0007669"/>
    <property type="project" value="UniProtKB-KW"/>
</dbReference>
<evidence type="ECO:0000259" key="5">
    <source>
        <dbReference type="PROSITE" id="PS51891"/>
    </source>
</evidence>
<name>R0KCZ8_EXST2</name>